<feature type="transmembrane region" description="Helical" evidence="5">
    <location>
        <begin position="79"/>
        <end position="98"/>
    </location>
</feature>
<name>A0A975IX78_9CAUL</name>
<accession>A0A975IX78</accession>
<feature type="transmembrane region" description="Helical" evidence="5">
    <location>
        <begin position="51"/>
        <end position="72"/>
    </location>
</feature>
<sequence length="130" mass="13807">MVEVNEPPKRWRRLSAAGAWALRFMLAAVFLLAAAAKLAGHPKMVAEFGVIGLGQGFRIFTGLVEVAGALLLFWPRTAFAGAIILLGVCAGAFAAQAGPLHGDLMHVVVLALLLALAAWSLRPLERRINP</sequence>
<dbReference type="RefSeq" id="WP_211940395.1">
    <property type="nucleotide sequence ID" value="NZ_CP073078.1"/>
</dbReference>
<dbReference type="AlphaFoldDB" id="A0A975IX78"/>
<reference evidence="6" key="1">
    <citation type="submission" date="2021-04" db="EMBL/GenBank/DDBJ databases">
        <title>The complete genome sequence of Caulobacter sp. S6.</title>
        <authorList>
            <person name="Tang Y."/>
            <person name="Ouyang W."/>
            <person name="Liu Q."/>
            <person name="Huang B."/>
            <person name="Guo Z."/>
            <person name="Lei P."/>
        </authorList>
    </citation>
    <scope>NUCLEOTIDE SEQUENCE</scope>
    <source>
        <strain evidence="6">S6</strain>
    </source>
</reference>
<evidence type="ECO:0000256" key="1">
    <source>
        <dbReference type="ARBA" id="ARBA00004141"/>
    </source>
</evidence>
<evidence type="ECO:0000256" key="4">
    <source>
        <dbReference type="ARBA" id="ARBA00023136"/>
    </source>
</evidence>
<organism evidence="6 7">
    <name type="scientific">Phenylobacterium montanum</name>
    <dbReference type="NCBI Taxonomy" id="2823693"/>
    <lineage>
        <taxon>Bacteria</taxon>
        <taxon>Pseudomonadati</taxon>
        <taxon>Pseudomonadota</taxon>
        <taxon>Alphaproteobacteria</taxon>
        <taxon>Caulobacterales</taxon>
        <taxon>Caulobacteraceae</taxon>
        <taxon>Phenylobacterium</taxon>
    </lineage>
</organism>
<dbReference type="GO" id="GO:0016020">
    <property type="term" value="C:membrane"/>
    <property type="evidence" value="ECO:0007669"/>
    <property type="project" value="UniProtKB-SubCell"/>
</dbReference>
<feature type="transmembrane region" description="Helical" evidence="5">
    <location>
        <begin position="20"/>
        <end position="39"/>
    </location>
</feature>
<comment type="subcellular location">
    <subcellularLocation>
        <location evidence="1">Membrane</location>
        <topology evidence="1">Multi-pass membrane protein</topology>
    </subcellularLocation>
</comment>
<evidence type="ECO:0000256" key="2">
    <source>
        <dbReference type="ARBA" id="ARBA00022692"/>
    </source>
</evidence>
<keyword evidence="3 5" id="KW-1133">Transmembrane helix</keyword>
<gene>
    <name evidence="6" type="ORF">KCG34_11025</name>
</gene>
<dbReference type="EMBL" id="CP073078">
    <property type="protein sequence ID" value="QUD90344.1"/>
    <property type="molecule type" value="Genomic_DNA"/>
</dbReference>
<dbReference type="InterPro" id="IPR032808">
    <property type="entry name" value="DoxX"/>
</dbReference>
<dbReference type="Pfam" id="PF13564">
    <property type="entry name" value="DoxX_2"/>
    <property type="match status" value="1"/>
</dbReference>
<protein>
    <submittedName>
        <fullName evidence="6">DoxX family protein</fullName>
    </submittedName>
</protein>
<dbReference type="Proteomes" id="UP000676409">
    <property type="component" value="Chromosome"/>
</dbReference>
<evidence type="ECO:0000313" key="7">
    <source>
        <dbReference type="Proteomes" id="UP000676409"/>
    </source>
</evidence>
<dbReference type="KEGG" id="caul:KCG34_11025"/>
<keyword evidence="2 5" id="KW-0812">Transmembrane</keyword>
<evidence type="ECO:0000256" key="5">
    <source>
        <dbReference type="SAM" id="Phobius"/>
    </source>
</evidence>
<evidence type="ECO:0000313" key="6">
    <source>
        <dbReference type="EMBL" id="QUD90344.1"/>
    </source>
</evidence>
<feature type="transmembrane region" description="Helical" evidence="5">
    <location>
        <begin position="104"/>
        <end position="121"/>
    </location>
</feature>
<keyword evidence="7" id="KW-1185">Reference proteome</keyword>
<proteinExistence type="predicted"/>
<keyword evidence="4 5" id="KW-0472">Membrane</keyword>
<evidence type="ECO:0000256" key="3">
    <source>
        <dbReference type="ARBA" id="ARBA00022989"/>
    </source>
</evidence>